<dbReference type="KEGG" id="spap:H3Z74_14430"/>
<dbReference type="PANTHER" id="PTHR20974:SF0">
    <property type="entry name" value="UPF0585 PROTEIN CG18661"/>
    <property type="match status" value="1"/>
</dbReference>
<dbReference type="Proteomes" id="UP000516148">
    <property type="component" value="Chromosome"/>
</dbReference>
<evidence type="ECO:0000313" key="2">
    <source>
        <dbReference type="Proteomes" id="UP000516148"/>
    </source>
</evidence>
<gene>
    <name evidence="1" type="ORF">H3Z74_14430</name>
</gene>
<dbReference type="EMBL" id="CP061038">
    <property type="protein sequence ID" value="QNQ07981.1"/>
    <property type="molecule type" value="Genomic_DNA"/>
</dbReference>
<reference evidence="1 2" key="1">
    <citation type="submission" date="2020-09" db="EMBL/GenBank/DDBJ databases">
        <title>Sphingomonas sp., a new species isolated from pork steak.</title>
        <authorList>
            <person name="Heidler von Heilborn D."/>
        </authorList>
    </citation>
    <scope>NUCLEOTIDE SEQUENCE [LARGE SCALE GENOMIC DNA]</scope>
    <source>
        <strain evidence="2">S8-3T</strain>
    </source>
</reference>
<proteinExistence type="predicted"/>
<organism evidence="1 2">
    <name type="scientific">Sphingomonas alpina</name>
    <dbReference type="NCBI Taxonomy" id="653931"/>
    <lineage>
        <taxon>Bacteria</taxon>
        <taxon>Pseudomonadati</taxon>
        <taxon>Pseudomonadota</taxon>
        <taxon>Alphaproteobacteria</taxon>
        <taxon>Sphingomonadales</taxon>
        <taxon>Sphingomonadaceae</taxon>
        <taxon>Sphingomonas</taxon>
    </lineage>
</organism>
<dbReference type="AlphaFoldDB" id="A0A7H0LE78"/>
<dbReference type="Pfam" id="PF06080">
    <property type="entry name" value="DUF938"/>
    <property type="match status" value="1"/>
</dbReference>
<keyword evidence="2" id="KW-1185">Reference proteome</keyword>
<dbReference type="SUPFAM" id="SSF53335">
    <property type="entry name" value="S-adenosyl-L-methionine-dependent methyltransferases"/>
    <property type="match status" value="1"/>
</dbReference>
<evidence type="ECO:0000313" key="1">
    <source>
        <dbReference type="EMBL" id="QNQ07981.1"/>
    </source>
</evidence>
<dbReference type="InterPro" id="IPR010342">
    <property type="entry name" value="DUF938"/>
</dbReference>
<dbReference type="Gene3D" id="3.40.50.150">
    <property type="entry name" value="Vaccinia Virus protein VP39"/>
    <property type="match status" value="1"/>
</dbReference>
<name>A0A7H0LE78_9SPHN</name>
<accession>A0A7H0LE78</accession>
<dbReference type="InterPro" id="IPR029063">
    <property type="entry name" value="SAM-dependent_MTases_sf"/>
</dbReference>
<sequence length="215" mass="23186">MPVTQETDAQPWIVADVDVDVRKHAPATLRNREAIAAALRKVLPMTGLVLEIASGSGEHCAYLATVFDHLEWQPSDPDAGGRASIAAWCDGLANVRPPVDLDAAAQDWPVARADAILCANMVHISPWQATLGLLDGAGRVLPTRGPLILYGPYLRDGHPTAPSNEAFDQSLKSRDRSWGLRRVEDVAVAAGHHGLVLGEIVEMPANNLTLVFRRD</sequence>
<protein>
    <submittedName>
        <fullName evidence="1">DUF938 domain-containing protein</fullName>
    </submittedName>
</protein>
<dbReference type="PANTHER" id="PTHR20974">
    <property type="entry name" value="UPF0585 PROTEIN CG18661"/>
    <property type="match status" value="1"/>
</dbReference>